<feature type="compositionally biased region" description="Basic and acidic residues" evidence="1">
    <location>
        <begin position="103"/>
        <end position="124"/>
    </location>
</feature>
<accession>A0A075I774</accession>
<feature type="compositionally biased region" description="Basic residues" evidence="1">
    <location>
        <begin position="86"/>
        <end position="96"/>
    </location>
</feature>
<name>A0A075I774_9ARCH</name>
<dbReference type="AlphaFoldDB" id="A0A075I774"/>
<organism evidence="2">
    <name type="scientific">uncultured marine thaumarchaeote SAT1000_18_D03</name>
    <dbReference type="NCBI Taxonomy" id="1456391"/>
    <lineage>
        <taxon>Archaea</taxon>
        <taxon>Nitrososphaerota</taxon>
        <taxon>environmental samples</taxon>
    </lineage>
</organism>
<sequence length="140" mass="17092">MISGRLNLREQIDKKRKELQAERKSYEKKYLVRYKQPKASIKKSSNLKHDDDLGRLNFRKHAVTKRREYLAERKEYEKEYLARYNKQQKAKPKKKAASSNLYKPEEPKPKRDMKKERTEYEKKYLARYKQPKAKPEKKNN</sequence>
<evidence type="ECO:0000313" key="2">
    <source>
        <dbReference type="EMBL" id="AIF23760.1"/>
    </source>
</evidence>
<reference evidence="2" key="1">
    <citation type="journal article" date="2014" name="Genome Biol. Evol.">
        <title>Pangenome evidence for extensive interdomain horizontal transfer affecting lineage core and shell genes in uncultured planktonic thaumarchaeota and euryarchaeota.</title>
        <authorList>
            <person name="Deschamps P."/>
            <person name="Zivanovic Y."/>
            <person name="Moreira D."/>
            <person name="Rodriguez-Valera F."/>
            <person name="Lopez-Garcia P."/>
        </authorList>
    </citation>
    <scope>NUCLEOTIDE SEQUENCE</scope>
</reference>
<evidence type="ECO:0000256" key="1">
    <source>
        <dbReference type="SAM" id="MobiDB-lite"/>
    </source>
</evidence>
<feature type="region of interest" description="Disordered" evidence="1">
    <location>
        <begin position="83"/>
        <end position="140"/>
    </location>
</feature>
<dbReference type="EMBL" id="KF901240">
    <property type="protein sequence ID" value="AIF23760.1"/>
    <property type="molecule type" value="Genomic_DNA"/>
</dbReference>
<proteinExistence type="predicted"/>
<protein>
    <submittedName>
        <fullName evidence="2">Uncharacterized protein</fullName>
    </submittedName>
</protein>